<evidence type="ECO:0000256" key="7">
    <source>
        <dbReference type="SAM" id="Phobius"/>
    </source>
</evidence>
<keyword evidence="4 7" id="KW-0812">Transmembrane</keyword>
<feature type="transmembrane region" description="Helical" evidence="7">
    <location>
        <begin position="309"/>
        <end position="330"/>
    </location>
</feature>
<name>B3ETG4_AMOA5</name>
<feature type="transmembrane region" description="Helical" evidence="7">
    <location>
        <begin position="85"/>
        <end position="104"/>
    </location>
</feature>
<dbReference type="InterPro" id="IPR011701">
    <property type="entry name" value="MFS"/>
</dbReference>
<evidence type="ECO:0000256" key="3">
    <source>
        <dbReference type="ARBA" id="ARBA00022475"/>
    </source>
</evidence>
<accession>B3ETG4</accession>
<dbReference type="eggNOG" id="COG0477">
    <property type="taxonomic scope" value="Bacteria"/>
</dbReference>
<dbReference type="HOGENOM" id="CLU_001265_39_3_10"/>
<dbReference type="Proteomes" id="UP000001227">
    <property type="component" value="Chromosome"/>
</dbReference>
<keyword evidence="5 7" id="KW-1133">Transmembrane helix</keyword>
<dbReference type="AlphaFoldDB" id="B3ETG4"/>
<dbReference type="Pfam" id="PF07690">
    <property type="entry name" value="MFS_1"/>
    <property type="match status" value="1"/>
</dbReference>
<dbReference type="KEGG" id="aas:Aasi_1183"/>
<keyword evidence="6 7" id="KW-0472">Membrane</keyword>
<sequence length="442" mass="49994">MWIFTRLDKELKQAIKLLSLGTFLEYFDLFLYAHMAVLLNDLFFPPADTHAKSLLTAFAFCSSFIFRPIGAMLFGYIGDTYGRKITVVITTFMMAITCLIMANAPTYSQIGIAAAWIVTGCRILQGMSSMGEIVGAQLFLTEATPSPVRFPVVGLINVFGDLGATMSIAVGVLATSYGFNWRIAFWIGSAVALIGSFARTTLRESPEFADARKRLQSVATRAKEDITQIKARPFYNEPIAVKTALAYFLIKCSGAVFIYFIFFYATTTFKLVFSYDAHQILLHNFLLGIVGIIAWSTLRTYLSTKIHPLKILTFAWIGISIFIPFLPWLLNYVTAPWQLFLIQSYIILFWPNDLPGVPIFFKNFPVFKRFSTASFLFALAYAVVYTITSFGLIYLVNYLGYWGLLFLMVPVLIGYKYGLNHFIQLEKAAGRYPKLINWDMDW</sequence>
<dbReference type="EMBL" id="CP001102">
    <property type="protein sequence ID" value="ACE06516.1"/>
    <property type="molecule type" value="Genomic_DNA"/>
</dbReference>
<dbReference type="PANTHER" id="PTHR43045">
    <property type="entry name" value="SHIKIMATE TRANSPORTER"/>
    <property type="match status" value="1"/>
</dbReference>
<dbReference type="InterPro" id="IPR036259">
    <property type="entry name" value="MFS_trans_sf"/>
</dbReference>
<evidence type="ECO:0000256" key="5">
    <source>
        <dbReference type="ARBA" id="ARBA00022989"/>
    </source>
</evidence>
<evidence type="ECO:0000259" key="8">
    <source>
        <dbReference type="PROSITE" id="PS50850"/>
    </source>
</evidence>
<feature type="transmembrane region" description="Helical" evidence="7">
    <location>
        <begin position="342"/>
        <end position="361"/>
    </location>
</feature>
<comment type="subcellular location">
    <subcellularLocation>
        <location evidence="1">Cell membrane</location>
        <topology evidence="1">Multi-pass membrane protein</topology>
    </subcellularLocation>
</comment>
<keyword evidence="3" id="KW-1003">Cell membrane</keyword>
<keyword evidence="10" id="KW-1185">Reference proteome</keyword>
<feature type="transmembrane region" description="Helical" evidence="7">
    <location>
        <begin position="54"/>
        <end position="78"/>
    </location>
</feature>
<protein>
    <recommendedName>
        <fullName evidence="8">Major facilitator superfamily (MFS) profile domain-containing protein</fullName>
    </recommendedName>
</protein>
<evidence type="ECO:0000313" key="10">
    <source>
        <dbReference type="Proteomes" id="UP000001227"/>
    </source>
</evidence>
<evidence type="ECO:0000256" key="4">
    <source>
        <dbReference type="ARBA" id="ARBA00022692"/>
    </source>
</evidence>
<feature type="transmembrane region" description="Helical" evidence="7">
    <location>
        <begin position="277"/>
        <end position="297"/>
    </location>
</feature>
<dbReference type="Gene3D" id="1.20.1250.20">
    <property type="entry name" value="MFS general substrate transporter like domains"/>
    <property type="match status" value="1"/>
</dbReference>
<feature type="domain" description="Major facilitator superfamily (MFS) profile" evidence="8">
    <location>
        <begin position="14"/>
        <end position="442"/>
    </location>
</feature>
<evidence type="ECO:0000313" key="9">
    <source>
        <dbReference type="EMBL" id="ACE06516.1"/>
    </source>
</evidence>
<proteinExistence type="predicted"/>
<keyword evidence="2" id="KW-0813">Transport</keyword>
<dbReference type="SUPFAM" id="SSF103473">
    <property type="entry name" value="MFS general substrate transporter"/>
    <property type="match status" value="1"/>
</dbReference>
<dbReference type="InterPro" id="IPR020846">
    <property type="entry name" value="MFS_dom"/>
</dbReference>
<reference evidence="9 10" key="1">
    <citation type="journal article" date="2010" name="J. Bacteriol.">
        <title>The genome of the amoeba symbiont 'Candidatus Amoebophilus asiaticus' reveals common mechanisms for host cell interaction among amoeba-associated bacteria.</title>
        <authorList>
            <person name="Schmitz-Esser S."/>
            <person name="Tischler P."/>
            <person name="Arnold R."/>
            <person name="Montanaro J."/>
            <person name="Wagner M."/>
            <person name="Rattei T."/>
            <person name="Horn M."/>
        </authorList>
    </citation>
    <scope>NUCLEOTIDE SEQUENCE [LARGE SCALE GENOMIC DNA]</scope>
    <source>
        <strain evidence="9 10">5a2</strain>
    </source>
</reference>
<feature type="transmembrane region" description="Helical" evidence="7">
    <location>
        <begin position="152"/>
        <end position="177"/>
    </location>
</feature>
<gene>
    <name evidence="9" type="ordered locus">Aasi_1183</name>
</gene>
<feature type="transmembrane region" description="Helical" evidence="7">
    <location>
        <begin position="14"/>
        <end position="34"/>
    </location>
</feature>
<evidence type="ECO:0000256" key="1">
    <source>
        <dbReference type="ARBA" id="ARBA00004651"/>
    </source>
</evidence>
<evidence type="ECO:0000256" key="6">
    <source>
        <dbReference type="ARBA" id="ARBA00023136"/>
    </source>
</evidence>
<dbReference type="RefSeq" id="WP_012473269.1">
    <property type="nucleotide sequence ID" value="NC_010830.1"/>
</dbReference>
<dbReference type="PANTHER" id="PTHR43045:SF1">
    <property type="entry name" value="SHIKIMATE TRANSPORTER"/>
    <property type="match status" value="1"/>
</dbReference>
<organism evidence="9 10">
    <name type="scientific">Amoebophilus asiaticus (strain 5a2)</name>
    <dbReference type="NCBI Taxonomy" id="452471"/>
    <lineage>
        <taxon>Bacteria</taxon>
        <taxon>Pseudomonadati</taxon>
        <taxon>Bacteroidota</taxon>
        <taxon>Cytophagia</taxon>
        <taxon>Cytophagales</taxon>
        <taxon>Amoebophilaceae</taxon>
        <taxon>Candidatus Amoebophilus</taxon>
    </lineage>
</organism>
<dbReference type="GO" id="GO:0022857">
    <property type="term" value="F:transmembrane transporter activity"/>
    <property type="evidence" value="ECO:0007669"/>
    <property type="project" value="InterPro"/>
</dbReference>
<dbReference type="OrthoDB" id="9783227at2"/>
<evidence type="ECO:0000256" key="2">
    <source>
        <dbReference type="ARBA" id="ARBA00022448"/>
    </source>
</evidence>
<feature type="transmembrane region" description="Helical" evidence="7">
    <location>
        <begin position="401"/>
        <end position="419"/>
    </location>
</feature>
<dbReference type="GO" id="GO:0005886">
    <property type="term" value="C:plasma membrane"/>
    <property type="evidence" value="ECO:0007669"/>
    <property type="project" value="UniProtKB-SubCell"/>
</dbReference>
<feature type="transmembrane region" description="Helical" evidence="7">
    <location>
        <begin position="373"/>
        <end position="395"/>
    </location>
</feature>
<feature type="transmembrane region" description="Helical" evidence="7">
    <location>
        <begin position="244"/>
        <end position="265"/>
    </location>
</feature>
<dbReference type="PROSITE" id="PS50850">
    <property type="entry name" value="MFS"/>
    <property type="match status" value="1"/>
</dbReference>